<dbReference type="GO" id="GO:0055085">
    <property type="term" value="P:transmembrane transport"/>
    <property type="evidence" value="ECO:0007669"/>
    <property type="project" value="UniProtKB-ARBA"/>
</dbReference>
<dbReference type="PANTHER" id="PTHR43776:SF7">
    <property type="entry name" value="D,D-DIPEPTIDE TRANSPORT ATP-BINDING PROTEIN DDPF-RELATED"/>
    <property type="match status" value="1"/>
</dbReference>
<name>A0AAC8YFT6_9ACTN</name>
<evidence type="ECO:0000256" key="2">
    <source>
        <dbReference type="ARBA" id="ARBA00022448"/>
    </source>
</evidence>
<evidence type="ECO:0000313" key="8">
    <source>
        <dbReference type="Proteomes" id="UP000075221"/>
    </source>
</evidence>
<dbReference type="InterPro" id="IPR050319">
    <property type="entry name" value="ABC_transp_ATP-bind"/>
</dbReference>
<keyword evidence="9" id="KW-1185">Reference proteome</keyword>
<feature type="domain" description="ABC transporter" evidence="5">
    <location>
        <begin position="253"/>
        <end position="470"/>
    </location>
</feature>
<dbReference type="Gene3D" id="3.40.50.300">
    <property type="entry name" value="P-loop containing nucleotide triphosphate hydrolases"/>
    <property type="match status" value="2"/>
</dbReference>
<dbReference type="InterPro" id="IPR003439">
    <property type="entry name" value="ABC_transporter-like_ATP-bd"/>
</dbReference>
<dbReference type="Pfam" id="PF08352">
    <property type="entry name" value="oligo_HPY"/>
    <property type="match status" value="1"/>
</dbReference>
<dbReference type="Proteomes" id="UP000178666">
    <property type="component" value="Chromosome"/>
</dbReference>
<dbReference type="PROSITE" id="PS50893">
    <property type="entry name" value="ABC_TRANSPORTER_2"/>
    <property type="match status" value="2"/>
</dbReference>
<reference evidence="7 9" key="1">
    <citation type="journal article" date="2016" name="Plant Dis.">
        <title>Improved production of propionic acid using genome shuffling.</title>
        <authorList>
            <person name="Luna-Flores C.H."/>
            <person name="Palfreyman R.W."/>
            <person name="Kromer J.O."/>
            <person name="Nielsen L.K."/>
            <person name="Marcellin E."/>
        </authorList>
    </citation>
    <scope>NUCLEOTIDE SEQUENCE [LARGE SCALE GENOMIC DNA]</scope>
    <source>
        <strain evidence="7 9">F3E8</strain>
    </source>
</reference>
<dbReference type="Pfam" id="PF00005">
    <property type="entry name" value="ABC_tran"/>
    <property type="match status" value="2"/>
</dbReference>
<dbReference type="PROSITE" id="PS00211">
    <property type="entry name" value="ABC_TRANSPORTER_1"/>
    <property type="match status" value="2"/>
</dbReference>
<reference evidence="6 8" key="2">
    <citation type="submission" date="2016-02" db="EMBL/GenBank/DDBJ databases">
        <title>Complete Genome Sequence of Propionibacterium acidipropionici ATCC 55737.</title>
        <authorList>
            <person name="Luna Flores C.H."/>
            <person name="Nielsen L.K."/>
            <person name="Marcellin E."/>
        </authorList>
    </citation>
    <scope>NUCLEOTIDE SEQUENCE [LARGE SCALE GENOMIC DNA]</scope>
    <source>
        <strain evidence="6 8">ATCC 55737</strain>
    </source>
</reference>
<feature type="domain" description="ABC transporter" evidence="5">
    <location>
        <begin position="4"/>
        <end position="155"/>
    </location>
</feature>
<evidence type="ECO:0000259" key="5">
    <source>
        <dbReference type="PROSITE" id="PS50893"/>
    </source>
</evidence>
<evidence type="ECO:0000313" key="7">
    <source>
        <dbReference type="EMBL" id="AOZ47365.1"/>
    </source>
</evidence>
<evidence type="ECO:0000256" key="4">
    <source>
        <dbReference type="ARBA" id="ARBA00022840"/>
    </source>
</evidence>
<keyword evidence="4" id="KW-0067">ATP-binding</keyword>
<dbReference type="EMBL" id="CP014352">
    <property type="protein sequence ID" value="AMS05902.1"/>
    <property type="molecule type" value="Genomic_DNA"/>
</dbReference>
<evidence type="ECO:0000313" key="6">
    <source>
        <dbReference type="EMBL" id="AMS05902.1"/>
    </source>
</evidence>
<dbReference type="InterPro" id="IPR027417">
    <property type="entry name" value="P-loop_NTPase"/>
</dbReference>
<sequence>MTLLNVRDLHVTFESERGPVRAVRGVDLNLERGRTLWLVGIREPAKRASDFPHEFSGGMRQRVVIAMAVANNPDLIIADEPTTALDVTVQAQILETLRTAQRETGAGVLLITHNLGVVAGYADDVDVMYAGKVVEQAPVEPAFAAPRMPYTIGLLGAVPTVSSQEREPLTAIPGEPPQLAAEPTGCPFADRCPAAVEACRQGEPELRRVGPDHAAACVRADEIAAGTLDVVSLFGRGPSPEQGVDRHESEEVLRVRGLVKTYPITKGAILRRTVGRTTAVRGVDLDLRAGETLGLVGESGSGKSSTLMELMRLAPPESGSVELLGTPITDDLTSADRSRIRSGVQLVMQDVSGSLNPRLTVYDILAEPLQVSGLGRSAIESRVYELLDLVGVDRSAVDRFPSAFSGGQRQRIGIARALALGPRVVILDEPVSALDMSVQAEVLNLLVHLQKRLAPVNGATHQVACHAAAA</sequence>
<dbReference type="SMART" id="SM00382">
    <property type="entry name" value="AAA"/>
    <property type="match status" value="1"/>
</dbReference>
<dbReference type="SUPFAM" id="SSF52540">
    <property type="entry name" value="P-loop containing nucleoside triphosphate hydrolases"/>
    <property type="match status" value="2"/>
</dbReference>
<protein>
    <recommendedName>
        <fullName evidence="5">ABC transporter domain-containing protein</fullName>
    </recommendedName>
</protein>
<evidence type="ECO:0000256" key="3">
    <source>
        <dbReference type="ARBA" id="ARBA00022741"/>
    </source>
</evidence>
<dbReference type="GO" id="GO:0005524">
    <property type="term" value="F:ATP binding"/>
    <property type="evidence" value="ECO:0007669"/>
    <property type="project" value="UniProtKB-KW"/>
</dbReference>
<dbReference type="NCBIfam" id="TIGR01727">
    <property type="entry name" value="oligo_HPY"/>
    <property type="match status" value="1"/>
</dbReference>
<dbReference type="Proteomes" id="UP000075221">
    <property type="component" value="Chromosome"/>
</dbReference>
<dbReference type="InterPro" id="IPR003593">
    <property type="entry name" value="AAA+_ATPase"/>
</dbReference>
<comment type="similarity">
    <text evidence="1">Belongs to the ABC transporter superfamily.</text>
</comment>
<keyword evidence="2" id="KW-0813">Transport</keyword>
<dbReference type="GO" id="GO:0016887">
    <property type="term" value="F:ATP hydrolysis activity"/>
    <property type="evidence" value="ECO:0007669"/>
    <property type="project" value="InterPro"/>
</dbReference>
<dbReference type="PANTHER" id="PTHR43776">
    <property type="entry name" value="TRANSPORT ATP-BINDING PROTEIN"/>
    <property type="match status" value="1"/>
</dbReference>
<dbReference type="CDD" id="cd03257">
    <property type="entry name" value="ABC_NikE_OppD_transporters"/>
    <property type="match status" value="1"/>
</dbReference>
<dbReference type="InterPro" id="IPR017871">
    <property type="entry name" value="ABC_transporter-like_CS"/>
</dbReference>
<organism evidence="6 8">
    <name type="scientific">Acidipropionibacterium acidipropionici</name>
    <dbReference type="NCBI Taxonomy" id="1748"/>
    <lineage>
        <taxon>Bacteria</taxon>
        <taxon>Bacillati</taxon>
        <taxon>Actinomycetota</taxon>
        <taxon>Actinomycetes</taxon>
        <taxon>Propionibacteriales</taxon>
        <taxon>Propionibacteriaceae</taxon>
        <taxon>Acidipropionibacterium</taxon>
    </lineage>
</organism>
<dbReference type="RefSeq" id="WP_062819872.1">
    <property type="nucleotide sequence ID" value="NZ_CP014352.1"/>
</dbReference>
<evidence type="ECO:0000256" key="1">
    <source>
        <dbReference type="ARBA" id="ARBA00005417"/>
    </source>
</evidence>
<proteinExistence type="inferred from homology"/>
<dbReference type="EMBL" id="CP015970">
    <property type="protein sequence ID" value="AOZ47365.1"/>
    <property type="molecule type" value="Genomic_DNA"/>
</dbReference>
<dbReference type="GO" id="GO:0015833">
    <property type="term" value="P:peptide transport"/>
    <property type="evidence" value="ECO:0007669"/>
    <property type="project" value="InterPro"/>
</dbReference>
<evidence type="ECO:0000313" key="9">
    <source>
        <dbReference type="Proteomes" id="UP000178666"/>
    </source>
</evidence>
<dbReference type="AlphaFoldDB" id="A0AAC8YFT6"/>
<dbReference type="InterPro" id="IPR013563">
    <property type="entry name" value="Oligopep_ABC_C"/>
</dbReference>
<accession>A0AAC8YFT6</accession>
<gene>
    <name evidence="7" type="ORF">A8L58_12535</name>
    <name evidence="6" type="ORF">AXH35_11095</name>
</gene>
<keyword evidence="3" id="KW-0547">Nucleotide-binding</keyword>